<dbReference type="GO" id="GO:0006098">
    <property type="term" value="P:pentose-phosphate shunt"/>
    <property type="evidence" value="ECO:0007669"/>
    <property type="project" value="UniProtKB-UniPathway"/>
</dbReference>
<dbReference type="VEuPathDB" id="FungiDB:PODANS_7_4220"/>
<dbReference type="InterPro" id="IPR008927">
    <property type="entry name" value="6-PGluconate_DH-like_C_sf"/>
</dbReference>
<comment type="similarity">
    <text evidence="2">Belongs to the 6-phosphogluconate dehydrogenase family.</text>
</comment>
<dbReference type="GeneID" id="6192787"/>
<evidence type="ECO:0000313" key="9">
    <source>
        <dbReference type="EMBL" id="CDP31730.1"/>
    </source>
</evidence>
<dbReference type="STRING" id="515849.B2AV36"/>
<evidence type="ECO:0000256" key="2">
    <source>
        <dbReference type="ARBA" id="ARBA00008419"/>
    </source>
</evidence>
<evidence type="ECO:0000259" key="7">
    <source>
        <dbReference type="SMART" id="SM01350"/>
    </source>
</evidence>
<dbReference type="GO" id="GO:0019521">
    <property type="term" value="P:D-gluconate metabolic process"/>
    <property type="evidence" value="ECO:0007669"/>
    <property type="project" value="UniProtKB-KW"/>
</dbReference>
<name>B2AV36_PODAN</name>
<dbReference type="Proteomes" id="UP000001197">
    <property type="component" value="Chromosome 7"/>
</dbReference>
<dbReference type="GO" id="GO:0004616">
    <property type="term" value="F:phosphogluconate dehydrogenase (decarboxylating) activity"/>
    <property type="evidence" value="ECO:0007669"/>
    <property type="project" value="UniProtKB-EC"/>
</dbReference>
<dbReference type="RefSeq" id="XP_001907587.1">
    <property type="nucleotide sequence ID" value="XM_001907552.1"/>
</dbReference>
<proteinExistence type="inferred from homology"/>
<keyword evidence="6" id="KW-0570">Pentose shunt</keyword>
<reference evidence="9" key="4">
    <citation type="submission" date="2014-09" db="EMBL/GenBank/DDBJ databases">
        <title>Maintaining two mating types: Structure of the mating type locus and its role in heterokaryosis in Podospora anserina.</title>
        <authorList>
            <person name="Grognet P."/>
            <person name="Bidard F."/>
            <person name="Kuchly C."/>
            <person name="Chan Ho Tong L."/>
            <person name="Coppin E."/>
            <person name="Ait Benkhali J."/>
            <person name="Couloux A."/>
            <person name="Wincker P."/>
            <person name="Debuchy R."/>
            <person name="Silar P."/>
        </authorList>
    </citation>
    <scope>NUCLEOTIDE SEQUENCE</scope>
</reference>
<evidence type="ECO:0000256" key="5">
    <source>
        <dbReference type="ARBA" id="ARBA00023064"/>
    </source>
</evidence>
<dbReference type="InterPro" id="IPR006114">
    <property type="entry name" value="6PGDH_C"/>
</dbReference>
<dbReference type="Pfam" id="PF00393">
    <property type="entry name" value="6PGD"/>
    <property type="match status" value="2"/>
</dbReference>
<dbReference type="EC" id="1.1.1.44" evidence="3"/>
<reference evidence="8 10" key="1">
    <citation type="journal article" date="2008" name="Genome Biol.">
        <title>The genome sequence of the model ascomycete fungus Podospora anserina.</title>
        <authorList>
            <person name="Espagne E."/>
            <person name="Lespinet O."/>
            <person name="Malagnac F."/>
            <person name="Da Silva C."/>
            <person name="Jaillon O."/>
            <person name="Porcel B.M."/>
            <person name="Couloux A."/>
            <person name="Aury J.-M."/>
            <person name="Segurens B."/>
            <person name="Poulain J."/>
            <person name="Anthouard V."/>
            <person name="Grossetete S."/>
            <person name="Khalili H."/>
            <person name="Coppin E."/>
            <person name="Dequard-Chablat M."/>
            <person name="Picard M."/>
            <person name="Contamine V."/>
            <person name="Arnaise S."/>
            <person name="Bourdais A."/>
            <person name="Berteaux-Lecellier V."/>
            <person name="Gautheret D."/>
            <person name="de Vries R.P."/>
            <person name="Battaglia E."/>
            <person name="Coutinho P.M."/>
            <person name="Danchin E.G.J."/>
            <person name="Henrissat B."/>
            <person name="El Khoury R."/>
            <person name="Sainsard-Chanet A."/>
            <person name="Boivin A."/>
            <person name="Pinan-Lucarre B."/>
            <person name="Sellem C.H."/>
            <person name="Debuchy R."/>
            <person name="Wincker P."/>
            <person name="Weissenbach J."/>
            <person name="Silar P."/>
        </authorList>
    </citation>
    <scope>NUCLEOTIDE SEQUENCE [LARGE SCALE GENOMIC DNA]</scope>
    <source>
        <strain evidence="10">S / ATCC MYA-4624 / DSM 980 / FGSC 10383</strain>
        <strain evidence="8">S mat+</strain>
    </source>
</reference>
<evidence type="ECO:0000256" key="6">
    <source>
        <dbReference type="ARBA" id="ARBA00023126"/>
    </source>
</evidence>
<dbReference type="eggNOG" id="KOG2653">
    <property type="taxonomic scope" value="Eukaryota"/>
</dbReference>
<dbReference type="PRINTS" id="PR00076">
    <property type="entry name" value="6PGDHDRGNASE"/>
</dbReference>
<protein>
    <recommendedName>
        <fullName evidence="3">phosphogluconate dehydrogenase (NADP(+)-dependent, decarboxylating)</fullName>
        <ecNumber evidence="3">1.1.1.44</ecNumber>
    </recommendedName>
</protein>
<evidence type="ECO:0000256" key="3">
    <source>
        <dbReference type="ARBA" id="ARBA00013011"/>
    </source>
</evidence>
<evidence type="ECO:0000313" key="10">
    <source>
        <dbReference type="Proteomes" id="UP000001197"/>
    </source>
</evidence>
<dbReference type="KEGG" id="pan:PODANSg4621"/>
<organism evidence="8">
    <name type="scientific">Podospora anserina (strain S / ATCC MYA-4624 / DSM 980 / FGSC 10383)</name>
    <name type="common">Pleurage anserina</name>
    <dbReference type="NCBI Taxonomy" id="515849"/>
    <lineage>
        <taxon>Eukaryota</taxon>
        <taxon>Fungi</taxon>
        <taxon>Dikarya</taxon>
        <taxon>Ascomycota</taxon>
        <taxon>Pezizomycotina</taxon>
        <taxon>Sordariomycetes</taxon>
        <taxon>Sordariomycetidae</taxon>
        <taxon>Sordariales</taxon>
        <taxon>Podosporaceae</taxon>
        <taxon>Podospora</taxon>
        <taxon>Podospora anserina</taxon>
    </lineage>
</organism>
<dbReference type="InterPro" id="IPR006183">
    <property type="entry name" value="Pgluconate_DH"/>
</dbReference>
<dbReference type="AlphaFoldDB" id="B2AV36"/>
<dbReference type="OrthoDB" id="4559219at2759"/>
<evidence type="ECO:0000256" key="1">
    <source>
        <dbReference type="ARBA" id="ARBA00004874"/>
    </source>
</evidence>
<dbReference type="InterPro" id="IPR013328">
    <property type="entry name" value="6PGD_dom2"/>
</dbReference>
<dbReference type="SUPFAM" id="SSF48179">
    <property type="entry name" value="6-phosphogluconate dehydrogenase C-terminal domain-like"/>
    <property type="match status" value="1"/>
</dbReference>
<keyword evidence="5" id="KW-0311">Gluconate utilization</keyword>
<evidence type="ECO:0000313" key="8">
    <source>
        <dbReference type="EMBL" id="CAP68259.1"/>
    </source>
</evidence>
<reference evidence="8" key="2">
    <citation type="submission" date="2008-07" db="EMBL/GenBank/DDBJ databases">
        <authorList>
            <person name="Genoscope - CEA"/>
        </authorList>
    </citation>
    <scope>NUCLEOTIDE SEQUENCE</scope>
    <source>
        <strain evidence="8">S mat+</strain>
    </source>
</reference>
<comment type="pathway">
    <text evidence="1">Carbohydrate degradation; pentose phosphate pathway; D-ribulose 5-phosphate from D-glucose 6-phosphate (oxidative stage): step 3/3.</text>
</comment>
<gene>
    <name evidence="8" type="ORF">PODANS_7_4220</name>
</gene>
<keyword evidence="10" id="KW-1185">Reference proteome</keyword>
<dbReference type="UniPathway" id="UPA00115">
    <property type="reaction ID" value="UER00410"/>
</dbReference>
<dbReference type="HOGENOM" id="CLU_997768_0_0_1"/>
<dbReference type="PANTHER" id="PTHR11811">
    <property type="entry name" value="6-PHOSPHOGLUCONATE DEHYDROGENASE"/>
    <property type="match status" value="1"/>
</dbReference>
<dbReference type="Gene3D" id="1.10.1040.10">
    <property type="entry name" value="N-(1-d-carboxylethyl)-l-norvaline Dehydrogenase, domain 2"/>
    <property type="match status" value="2"/>
</dbReference>
<dbReference type="EMBL" id="FO904942">
    <property type="protein sequence ID" value="CDP31730.1"/>
    <property type="molecule type" value="Genomic_DNA"/>
</dbReference>
<reference evidence="10" key="3">
    <citation type="journal article" date="2014" name="Genetics">
        <title>Maintaining two mating types: Structure of the mating type locus and its role in heterokaryosis in Podospora anserina.</title>
        <authorList>
            <person name="Grognet P."/>
            <person name="Bidard F."/>
            <person name="Kuchly C."/>
            <person name="Tong L.C.H."/>
            <person name="Coppin E."/>
            <person name="Benkhali J.A."/>
            <person name="Couloux A."/>
            <person name="Wincker P."/>
            <person name="Debuchy R."/>
            <person name="Silar P."/>
        </authorList>
    </citation>
    <scope>GENOME REANNOTATION</scope>
    <source>
        <strain evidence="10">S / ATCC MYA-4624 / DSM 980 / FGSC 10383</strain>
    </source>
</reference>
<dbReference type="SMART" id="SM01350">
    <property type="entry name" value="6PGD"/>
    <property type="match status" value="1"/>
</dbReference>
<dbReference type="EMBL" id="CU633900">
    <property type="protein sequence ID" value="CAP68259.1"/>
    <property type="molecule type" value="Genomic_DNA"/>
</dbReference>
<feature type="domain" description="6-phosphogluconate dehydrogenase C-terminal" evidence="7">
    <location>
        <begin position="27"/>
        <end position="276"/>
    </location>
</feature>
<evidence type="ECO:0000256" key="4">
    <source>
        <dbReference type="ARBA" id="ARBA00023002"/>
    </source>
</evidence>
<sequence>MPFLEKIATKDGKRRPCVKKLGPGGTGHYVKMVHNGIEHGMMTAFSEAWEVMITGLGMSYDEMKGKCGEHVLGDFNDKVIQDLDNSEGTGTWAAEEGIRLHVVHPTIALSRIFRAALTDAAKRESIKKALGGGVQPGKINGIVGRKKFVQEDVQQAVHASLLMSFIQGLHMLSRASQENGWNINFLDVLQVWRAGCIIQSDGIVDFLEGVYKTGKLDHDNLLASTSVAEELQRDYPGLEAAVWRAIEADLHVPALSASLEYFKYSSSTSLPNQFGRFNF</sequence>
<accession>B2AV36</accession>
<keyword evidence="4" id="KW-0560">Oxidoreductase</keyword>